<evidence type="ECO:0000259" key="1">
    <source>
        <dbReference type="PROSITE" id="PS51725"/>
    </source>
</evidence>
<dbReference type="STRING" id="1224947.SAMN05216480_10963"/>
<dbReference type="Proteomes" id="UP000199138">
    <property type="component" value="Unassembled WGS sequence"/>
</dbReference>
<dbReference type="AlphaFoldDB" id="A0A1I7HHD9"/>
<keyword evidence="2" id="KW-0560">Oxidoreductase</keyword>
<dbReference type="InterPro" id="IPR011008">
    <property type="entry name" value="Dimeric_a/b-barrel"/>
</dbReference>
<feature type="domain" description="ABM" evidence="1">
    <location>
        <begin position="2"/>
        <end position="90"/>
    </location>
</feature>
<keyword evidence="2" id="KW-0503">Monooxygenase</keyword>
<name>A0A1I7HHD9_9FLAO</name>
<evidence type="ECO:0000313" key="2">
    <source>
        <dbReference type="EMBL" id="SFU60022.1"/>
    </source>
</evidence>
<gene>
    <name evidence="2" type="ORF">SAMN05216480_10963</name>
</gene>
<protein>
    <submittedName>
        <fullName evidence="2">Quinol monooxygenase YgiN</fullName>
    </submittedName>
</protein>
<accession>A0A1I7HHD9</accession>
<dbReference type="PANTHER" id="PTHR33336:SF3">
    <property type="entry name" value="ABM DOMAIN-CONTAINING PROTEIN"/>
    <property type="match status" value="1"/>
</dbReference>
<dbReference type="Pfam" id="PF03992">
    <property type="entry name" value="ABM"/>
    <property type="match status" value="1"/>
</dbReference>
<dbReference type="InterPro" id="IPR050744">
    <property type="entry name" value="AI-2_Isomerase_LsrG"/>
</dbReference>
<keyword evidence="3" id="KW-1185">Reference proteome</keyword>
<dbReference type="RefSeq" id="WP_093025430.1">
    <property type="nucleotide sequence ID" value="NZ_FPBK01000009.1"/>
</dbReference>
<dbReference type="GO" id="GO:0004497">
    <property type="term" value="F:monooxygenase activity"/>
    <property type="evidence" value="ECO:0007669"/>
    <property type="project" value="UniProtKB-KW"/>
</dbReference>
<organism evidence="2 3">
    <name type="scientific">Pustulibacterium marinum</name>
    <dbReference type="NCBI Taxonomy" id="1224947"/>
    <lineage>
        <taxon>Bacteria</taxon>
        <taxon>Pseudomonadati</taxon>
        <taxon>Bacteroidota</taxon>
        <taxon>Flavobacteriia</taxon>
        <taxon>Flavobacteriales</taxon>
        <taxon>Flavobacteriaceae</taxon>
        <taxon>Pustulibacterium</taxon>
    </lineage>
</organism>
<dbReference type="EMBL" id="FPBK01000009">
    <property type="protein sequence ID" value="SFU60022.1"/>
    <property type="molecule type" value="Genomic_DNA"/>
</dbReference>
<evidence type="ECO:0000313" key="3">
    <source>
        <dbReference type="Proteomes" id="UP000199138"/>
    </source>
</evidence>
<dbReference type="SUPFAM" id="SSF54909">
    <property type="entry name" value="Dimeric alpha+beta barrel"/>
    <property type="match status" value="1"/>
</dbReference>
<dbReference type="InterPro" id="IPR007138">
    <property type="entry name" value="ABM_dom"/>
</dbReference>
<reference evidence="2 3" key="1">
    <citation type="submission" date="2016-10" db="EMBL/GenBank/DDBJ databases">
        <authorList>
            <person name="de Groot N.N."/>
        </authorList>
    </citation>
    <scope>NUCLEOTIDE SEQUENCE [LARGE SCALE GENOMIC DNA]</scope>
    <source>
        <strain evidence="2 3">CGMCC 1.12333</strain>
    </source>
</reference>
<sequence>MLTVIAKIIAKKTKVAETKALLQSLVAPTLQEEGCIQYDLHQGSAEEQVFFFYENWEDRNALEKHLANTHLVAFKDKAQDLLEKPMEVFLLSKL</sequence>
<proteinExistence type="predicted"/>
<dbReference type="PANTHER" id="PTHR33336">
    <property type="entry name" value="QUINOL MONOOXYGENASE YGIN-RELATED"/>
    <property type="match status" value="1"/>
</dbReference>
<dbReference type="PROSITE" id="PS51725">
    <property type="entry name" value="ABM"/>
    <property type="match status" value="1"/>
</dbReference>
<dbReference type="OrthoDB" id="9806189at2"/>
<dbReference type="Gene3D" id="3.30.70.100">
    <property type="match status" value="1"/>
</dbReference>